<dbReference type="NCBIfam" id="TIGR04183">
    <property type="entry name" value="Por_Secre_tail"/>
    <property type="match status" value="1"/>
</dbReference>
<dbReference type="Pfam" id="PF18962">
    <property type="entry name" value="Por_Secre_tail"/>
    <property type="match status" value="1"/>
</dbReference>
<proteinExistence type="predicted"/>
<dbReference type="Proteomes" id="UP000659388">
    <property type="component" value="Unassembled WGS sequence"/>
</dbReference>
<organism evidence="2 3">
    <name type="scientific">Fulvivirga sediminis</name>
    <dbReference type="NCBI Taxonomy" id="2803949"/>
    <lineage>
        <taxon>Bacteria</taxon>
        <taxon>Pseudomonadati</taxon>
        <taxon>Bacteroidota</taxon>
        <taxon>Cytophagia</taxon>
        <taxon>Cytophagales</taxon>
        <taxon>Fulvivirgaceae</taxon>
        <taxon>Fulvivirga</taxon>
    </lineage>
</organism>
<evidence type="ECO:0000259" key="1">
    <source>
        <dbReference type="Pfam" id="PF18962"/>
    </source>
</evidence>
<accession>A0A937JYP2</accession>
<sequence>MKAYTVIFLMIISGIAYGQNGYNSKNNFSGLWLDDNAWNKSQISMANNPSANVGGSVEYVDVYGVITRDGDLTLGGGAIVTVYDTLWVNGDLTVGGSSNLRVNNTGLLIVNGNLKTDGGTVTVNEGRTIVKSNLAAGGGSDVYNLESGVNALYVYGDVSPKGGAEFNDGADPNILSETDLFNNDPSLYNYAMYGVLPVEFLYVNAVSINNMVKIAWATGSELNNDFFTIERSIDGLTFQEIGKVDGAGNSAETIEYNFEDYSPNNGVNYYRVKQTDFDGKYDYSVLVHIFNEQVRSLEVTAYPNPATDQLNVRVDGFGSEEVMIQLTDSRGMNVFSQTYDANFDNVAKMDVSRFEKGIYIVTLKSELYTLTKSVIVR</sequence>
<evidence type="ECO:0000313" key="2">
    <source>
        <dbReference type="EMBL" id="MBL3656618.1"/>
    </source>
</evidence>
<protein>
    <submittedName>
        <fullName evidence="2">T9SS type A sorting domain-containing protein</fullName>
    </submittedName>
</protein>
<dbReference type="EMBL" id="JAESIY010000005">
    <property type="protein sequence ID" value="MBL3656618.1"/>
    <property type="molecule type" value="Genomic_DNA"/>
</dbReference>
<feature type="domain" description="Secretion system C-terminal sorting" evidence="1">
    <location>
        <begin position="302"/>
        <end position="376"/>
    </location>
</feature>
<comment type="caution">
    <text evidence="2">The sequence shown here is derived from an EMBL/GenBank/DDBJ whole genome shotgun (WGS) entry which is preliminary data.</text>
</comment>
<reference evidence="2" key="1">
    <citation type="submission" date="2021-01" db="EMBL/GenBank/DDBJ databases">
        <title>Fulvivirga kasyanovii gen. nov., sp nov., a novel member of the phylum Bacteroidetes isolated from seawater in a mussel farm.</title>
        <authorList>
            <person name="Zhao L.-H."/>
            <person name="Wang Z.-J."/>
        </authorList>
    </citation>
    <scope>NUCLEOTIDE SEQUENCE</scope>
    <source>
        <strain evidence="2">2943</strain>
    </source>
</reference>
<name>A0A937JYP2_9BACT</name>
<dbReference type="AlphaFoldDB" id="A0A937JYP2"/>
<dbReference type="InterPro" id="IPR026444">
    <property type="entry name" value="Secre_tail"/>
</dbReference>
<dbReference type="RefSeq" id="WP_202244405.1">
    <property type="nucleotide sequence ID" value="NZ_JAESIY010000005.1"/>
</dbReference>
<gene>
    <name evidence="2" type="ORF">JL102_10775</name>
</gene>
<keyword evidence="3" id="KW-1185">Reference proteome</keyword>
<evidence type="ECO:0000313" key="3">
    <source>
        <dbReference type="Proteomes" id="UP000659388"/>
    </source>
</evidence>